<dbReference type="Proteomes" id="UP000824540">
    <property type="component" value="Unassembled WGS sequence"/>
</dbReference>
<gene>
    <name evidence="2" type="ORF">JZ751_012331</name>
</gene>
<feature type="region of interest" description="Disordered" evidence="1">
    <location>
        <begin position="1"/>
        <end position="27"/>
    </location>
</feature>
<protein>
    <submittedName>
        <fullName evidence="2">Uncharacterized protein</fullName>
    </submittedName>
</protein>
<organism evidence="2 3">
    <name type="scientific">Albula glossodonta</name>
    <name type="common">roundjaw bonefish</name>
    <dbReference type="NCBI Taxonomy" id="121402"/>
    <lineage>
        <taxon>Eukaryota</taxon>
        <taxon>Metazoa</taxon>
        <taxon>Chordata</taxon>
        <taxon>Craniata</taxon>
        <taxon>Vertebrata</taxon>
        <taxon>Euteleostomi</taxon>
        <taxon>Actinopterygii</taxon>
        <taxon>Neopterygii</taxon>
        <taxon>Teleostei</taxon>
        <taxon>Albuliformes</taxon>
        <taxon>Albulidae</taxon>
        <taxon>Albula</taxon>
    </lineage>
</organism>
<feature type="region of interest" description="Disordered" evidence="1">
    <location>
        <begin position="265"/>
        <end position="287"/>
    </location>
</feature>
<dbReference type="AlphaFoldDB" id="A0A8T2PS22"/>
<comment type="caution">
    <text evidence="2">The sequence shown here is derived from an EMBL/GenBank/DDBJ whole genome shotgun (WGS) entry which is preliminary data.</text>
</comment>
<reference evidence="2" key="1">
    <citation type="thesis" date="2021" institute="BYU ScholarsArchive" country="Provo, UT, USA">
        <title>Applications of and Algorithms for Genome Assembly and Genomic Analyses with an Emphasis on Marine Teleosts.</title>
        <authorList>
            <person name="Pickett B.D."/>
        </authorList>
    </citation>
    <scope>NUCLEOTIDE SEQUENCE</scope>
    <source>
        <strain evidence="2">HI-2016</strain>
    </source>
</reference>
<dbReference type="EMBL" id="JAFBMS010000003">
    <property type="protein sequence ID" value="KAG9354207.1"/>
    <property type="molecule type" value="Genomic_DNA"/>
</dbReference>
<evidence type="ECO:0000256" key="1">
    <source>
        <dbReference type="SAM" id="MobiDB-lite"/>
    </source>
</evidence>
<accession>A0A8T2PS22</accession>
<proteinExistence type="predicted"/>
<feature type="region of interest" description="Disordered" evidence="1">
    <location>
        <begin position="91"/>
        <end position="116"/>
    </location>
</feature>
<sequence length="389" mass="43176">MSFSNRRQHTEDTRRFQPQPPPSPFISRKHLKRWRKRSGAVVRVNPCIPADAGARDLLAISTEIVGFQFCVPASSISEPYPGLRKVRRKSFPNDTAALSPETRQEAGWSTSGTGQREWGQGLARISRLNIRVGRTPTNTALHRRLNPVDLSKVPLRPRRRMGGKCHCVGPPHVAAGKVRGWRLVLRVRMEIQAVRVHLGSREEKETLGFHLEQHQMERNTPPNFTTQQFSCISVNWVTFIFSVQQRSPVADVSLNRKCSVLPTIEKGSAGPAHHSETQSGPQPGHPSAKSLMGAFLSLLFICVNEEKPLTVKQPVLSETRALKKDRKAIPVHLVTQESQGSEGQTEARVPKVILAGRCSKSSDAVLAKLAIRTKQTFQSAGRGGPKLHQ</sequence>
<keyword evidence="3" id="KW-1185">Reference proteome</keyword>
<evidence type="ECO:0000313" key="3">
    <source>
        <dbReference type="Proteomes" id="UP000824540"/>
    </source>
</evidence>
<name>A0A8T2PS22_9TELE</name>
<evidence type="ECO:0000313" key="2">
    <source>
        <dbReference type="EMBL" id="KAG9354207.1"/>
    </source>
</evidence>